<dbReference type="EC" id="2.1.1.37" evidence="8"/>
<protein>
    <recommendedName>
        <fullName evidence="8">Cytosine-specific methyltransferase</fullName>
        <ecNumber evidence="8">2.1.1.37</ecNumber>
    </recommendedName>
</protein>
<comment type="similarity">
    <text evidence="6 7">Belongs to the class I-like SAM-binding methyltransferase superfamily. C5-methyltransferase family.</text>
</comment>
<evidence type="ECO:0000256" key="7">
    <source>
        <dbReference type="RuleBase" id="RU000416"/>
    </source>
</evidence>
<dbReference type="PROSITE" id="PS00094">
    <property type="entry name" value="C5_MTASE_1"/>
    <property type="match status" value="1"/>
</dbReference>
<evidence type="ECO:0000313" key="9">
    <source>
        <dbReference type="EMBL" id="PIQ88489.1"/>
    </source>
</evidence>
<evidence type="ECO:0000256" key="1">
    <source>
        <dbReference type="ARBA" id="ARBA00022603"/>
    </source>
</evidence>
<evidence type="ECO:0000256" key="8">
    <source>
        <dbReference type="RuleBase" id="RU000417"/>
    </source>
</evidence>
<evidence type="ECO:0000313" key="10">
    <source>
        <dbReference type="Proteomes" id="UP000229641"/>
    </source>
</evidence>
<dbReference type="SUPFAM" id="SSF53335">
    <property type="entry name" value="S-adenosyl-L-methionine-dependent methyltransferases"/>
    <property type="match status" value="1"/>
</dbReference>
<evidence type="ECO:0000256" key="2">
    <source>
        <dbReference type="ARBA" id="ARBA00022679"/>
    </source>
</evidence>
<dbReference type="Pfam" id="PF00145">
    <property type="entry name" value="DNA_methylase"/>
    <property type="match status" value="1"/>
</dbReference>
<dbReference type="InterPro" id="IPR029063">
    <property type="entry name" value="SAM-dependent_MTases_sf"/>
</dbReference>
<dbReference type="PROSITE" id="PS00095">
    <property type="entry name" value="C5_MTASE_2"/>
    <property type="match status" value="1"/>
</dbReference>
<evidence type="ECO:0000256" key="3">
    <source>
        <dbReference type="ARBA" id="ARBA00022691"/>
    </source>
</evidence>
<dbReference type="InterPro" id="IPR050390">
    <property type="entry name" value="C5-Methyltransferase"/>
</dbReference>
<keyword evidence="2 6" id="KW-0808">Transferase</keyword>
<dbReference type="GO" id="GO:0032259">
    <property type="term" value="P:methylation"/>
    <property type="evidence" value="ECO:0007669"/>
    <property type="project" value="UniProtKB-KW"/>
</dbReference>
<keyword evidence="3 6" id="KW-0949">S-adenosyl-L-methionine</keyword>
<reference evidence="9 10" key="1">
    <citation type="submission" date="2017-09" db="EMBL/GenBank/DDBJ databases">
        <title>Depth-based differentiation of microbial function through sediment-hosted aquifers and enrichment of novel symbionts in the deep terrestrial subsurface.</title>
        <authorList>
            <person name="Probst A.J."/>
            <person name="Ladd B."/>
            <person name="Jarett J.K."/>
            <person name="Geller-Mcgrath D.E."/>
            <person name="Sieber C.M."/>
            <person name="Emerson J.B."/>
            <person name="Anantharaman K."/>
            <person name="Thomas B.C."/>
            <person name="Malmstrom R."/>
            <person name="Stieglmeier M."/>
            <person name="Klingl A."/>
            <person name="Woyke T."/>
            <person name="Ryan C.M."/>
            <person name="Banfield J.F."/>
        </authorList>
    </citation>
    <scope>NUCLEOTIDE SEQUENCE [LARGE SCALE GENOMIC DNA]</scope>
    <source>
        <strain evidence="9">CG11_big_fil_rev_8_21_14_0_20_42_13</strain>
    </source>
</reference>
<dbReference type="PANTHER" id="PTHR10629">
    <property type="entry name" value="CYTOSINE-SPECIFIC METHYLTRANSFERASE"/>
    <property type="match status" value="1"/>
</dbReference>
<sequence>MKNNEKKLKIISLFSGCGGMDLGFKGGFDVLRKSVNVNLHPDWIENTVNKYWVRLPKTNFETILANDILPAAKASWVPYFDRENKNGSLFLTESIVDLVKRHNAGENNIFPAADIVIGGFPCQDFSVAGKRNGFASRKAHHGGFLKGGEPSEESRGKLYMWMRAVIDIVRPKIFIAENVKGLISLADVKKIIERDFRSIGENGYLVVDAKVLRAQDFGVPQTRERVIFIGFKKEALTKIALERLSNLKENSSYDPYPCPTHGDITKNSLLSPYLKVQEAFAGLKEPEESRDLAQKYYSKAKWYGKHCQGQSEIDLMGLGPTIRAEHHGNIEFRRLSKEHGGRYHDELASGLKERRLSVRECARIQTFPDNFEFIRSAHERGEEFAMSPSDGYRVIGNAVPPLLAFHVAWRLRELWPKLFKRGET</sequence>
<dbReference type="Gene3D" id="3.40.50.150">
    <property type="entry name" value="Vaccinia Virus protein VP39"/>
    <property type="match status" value="1"/>
</dbReference>
<name>A0A2H0LVN3_9BACT</name>
<keyword evidence="1 6" id="KW-0489">Methyltransferase</keyword>
<dbReference type="GO" id="GO:0003886">
    <property type="term" value="F:DNA (cytosine-5-)-methyltransferase activity"/>
    <property type="evidence" value="ECO:0007669"/>
    <property type="project" value="UniProtKB-EC"/>
</dbReference>
<dbReference type="PROSITE" id="PS51679">
    <property type="entry name" value="SAM_MT_C5"/>
    <property type="match status" value="1"/>
</dbReference>
<evidence type="ECO:0000256" key="5">
    <source>
        <dbReference type="ARBA" id="ARBA00047422"/>
    </source>
</evidence>
<comment type="catalytic activity">
    <reaction evidence="5 8">
        <text>a 2'-deoxycytidine in DNA + S-adenosyl-L-methionine = a 5-methyl-2'-deoxycytidine in DNA + S-adenosyl-L-homocysteine + H(+)</text>
        <dbReference type="Rhea" id="RHEA:13681"/>
        <dbReference type="Rhea" id="RHEA-COMP:11369"/>
        <dbReference type="Rhea" id="RHEA-COMP:11370"/>
        <dbReference type="ChEBI" id="CHEBI:15378"/>
        <dbReference type="ChEBI" id="CHEBI:57856"/>
        <dbReference type="ChEBI" id="CHEBI:59789"/>
        <dbReference type="ChEBI" id="CHEBI:85452"/>
        <dbReference type="ChEBI" id="CHEBI:85454"/>
        <dbReference type="EC" id="2.1.1.37"/>
    </reaction>
</comment>
<accession>A0A2H0LVN3</accession>
<feature type="active site" evidence="6">
    <location>
        <position position="122"/>
    </location>
</feature>
<comment type="caution">
    <text evidence="9">The sequence shown here is derived from an EMBL/GenBank/DDBJ whole genome shotgun (WGS) entry which is preliminary data.</text>
</comment>
<dbReference type="GO" id="GO:0044027">
    <property type="term" value="P:negative regulation of gene expression via chromosomal CpG island methylation"/>
    <property type="evidence" value="ECO:0007669"/>
    <property type="project" value="TreeGrafter"/>
</dbReference>
<dbReference type="PRINTS" id="PR00105">
    <property type="entry name" value="C5METTRFRASE"/>
</dbReference>
<dbReference type="NCBIfam" id="TIGR00675">
    <property type="entry name" value="dcm"/>
    <property type="match status" value="1"/>
</dbReference>
<dbReference type="Proteomes" id="UP000229641">
    <property type="component" value="Unassembled WGS sequence"/>
</dbReference>
<dbReference type="EMBL" id="PCWA01000101">
    <property type="protein sequence ID" value="PIQ88489.1"/>
    <property type="molecule type" value="Genomic_DNA"/>
</dbReference>
<dbReference type="InterPro" id="IPR018117">
    <property type="entry name" value="C5_DNA_meth_AS"/>
</dbReference>
<proteinExistence type="inferred from homology"/>
<dbReference type="InterPro" id="IPR031303">
    <property type="entry name" value="C5_meth_CS"/>
</dbReference>
<keyword evidence="4" id="KW-0680">Restriction system</keyword>
<dbReference type="InterPro" id="IPR001525">
    <property type="entry name" value="C5_MeTfrase"/>
</dbReference>
<evidence type="ECO:0000256" key="6">
    <source>
        <dbReference type="PROSITE-ProRule" id="PRU01016"/>
    </source>
</evidence>
<dbReference type="Gene3D" id="3.90.120.10">
    <property type="entry name" value="DNA Methylase, subunit A, domain 2"/>
    <property type="match status" value="1"/>
</dbReference>
<organism evidence="9 10">
    <name type="scientific">Candidatus Ghiorseimicrobium undicola</name>
    <dbReference type="NCBI Taxonomy" id="1974746"/>
    <lineage>
        <taxon>Bacteria</taxon>
        <taxon>Pseudomonadati</taxon>
        <taxon>Candidatus Omnitrophota</taxon>
        <taxon>Candidatus Ghiorseimicrobium</taxon>
    </lineage>
</organism>
<dbReference type="GO" id="GO:0009307">
    <property type="term" value="P:DNA restriction-modification system"/>
    <property type="evidence" value="ECO:0007669"/>
    <property type="project" value="UniProtKB-KW"/>
</dbReference>
<gene>
    <name evidence="9" type="ORF">COV72_08140</name>
</gene>
<dbReference type="AlphaFoldDB" id="A0A2H0LVN3"/>
<evidence type="ECO:0000256" key="4">
    <source>
        <dbReference type="ARBA" id="ARBA00022747"/>
    </source>
</evidence>
<dbReference type="PANTHER" id="PTHR10629:SF52">
    <property type="entry name" value="DNA (CYTOSINE-5)-METHYLTRANSFERASE 1"/>
    <property type="match status" value="1"/>
</dbReference>
<dbReference type="GO" id="GO:0003677">
    <property type="term" value="F:DNA binding"/>
    <property type="evidence" value="ECO:0007669"/>
    <property type="project" value="TreeGrafter"/>
</dbReference>